<protein>
    <submittedName>
        <fullName evidence="8">ARAD1D40986p</fullName>
    </submittedName>
</protein>
<dbReference type="AlphaFoldDB" id="A0A060THV4"/>
<evidence type="ECO:0000256" key="1">
    <source>
        <dbReference type="ARBA" id="ARBA00004123"/>
    </source>
</evidence>
<dbReference type="GO" id="GO:0005829">
    <property type="term" value="C:cytosol"/>
    <property type="evidence" value="ECO:0007669"/>
    <property type="project" value="TreeGrafter"/>
</dbReference>
<comment type="similarity">
    <text evidence="6">Belongs to the WD repeat TRM82 family.</text>
</comment>
<dbReference type="SMART" id="SM00320">
    <property type="entry name" value="WD40"/>
    <property type="match status" value="1"/>
</dbReference>
<sequence>MRYHDLVVSRDGSRLYAAAGDSLQLISLPEGKVIATYVCEKQTDKASNQTPAPTHFHTLTVSRDDKYVVAVTNESKAVHVFNSKDLSLISRRPFPKRPSAIDSTKDALVVGDKFGDVYAVPITSMDSVIKEEGDASIEPILGHVSMLVDVKMGEFNGREYVITADRDEHIRVTRYPQSYVIERWLFGHEEFVSSVEVLPWGDKNLLVSGGGDDSVFLWDWTTGELKDKFDLRPVISEHLNDDHKPPKKKGASEPEDRYEITVSRVIAIPDLHQVVVQCEGTNALIQLKITDKLEFVSKLVLDHKIIGVTASQDSALVVSLDPAQGDSDLLLRLTANDNGLQIESSINVDTSTIKGEQAALYTTKQLRKRGEH</sequence>
<dbReference type="HAMAP" id="MF_03056">
    <property type="entry name" value="TRM82"/>
    <property type="match status" value="1"/>
</dbReference>
<proteinExistence type="inferred from homology"/>
<organism evidence="8">
    <name type="scientific">Blastobotrys adeninivorans</name>
    <name type="common">Yeast</name>
    <name type="synonym">Arxula adeninivorans</name>
    <dbReference type="NCBI Taxonomy" id="409370"/>
    <lineage>
        <taxon>Eukaryota</taxon>
        <taxon>Fungi</taxon>
        <taxon>Dikarya</taxon>
        <taxon>Ascomycota</taxon>
        <taxon>Saccharomycotina</taxon>
        <taxon>Dipodascomycetes</taxon>
        <taxon>Dipodascales</taxon>
        <taxon>Trichomonascaceae</taxon>
        <taxon>Blastobotrys</taxon>
    </lineage>
</organism>
<dbReference type="InterPro" id="IPR028884">
    <property type="entry name" value="Trm82"/>
</dbReference>
<dbReference type="GO" id="GO:0106004">
    <property type="term" value="P:tRNA (guanine-N7)-methylation"/>
    <property type="evidence" value="ECO:0007669"/>
    <property type="project" value="UniProtKB-UniRule"/>
</dbReference>
<dbReference type="PROSITE" id="PS50082">
    <property type="entry name" value="WD_REPEATS_2"/>
    <property type="match status" value="1"/>
</dbReference>
<dbReference type="InterPro" id="IPR001680">
    <property type="entry name" value="WD40_rpt"/>
</dbReference>
<evidence type="ECO:0000313" key="8">
    <source>
        <dbReference type="EMBL" id="CDP38721.1"/>
    </source>
</evidence>
<dbReference type="GO" id="GO:0043527">
    <property type="term" value="C:tRNA methyltransferase complex"/>
    <property type="evidence" value="ECO:0007669"/>
    <property type="project" value="TreeGrafter"/>
</dbReference>
<reference evidence="8" key="1">
    <citation type="submission" date="2014-02" db="EMBL/GenBank/DDBJ databases">
        <authorList>
            <person name="Genoscope - CEA"/>
        </authorList>
    </citation>
    <scope>NUCLEOTIDE SEQUENCE</scope>
    <source>
        <strain evidence="8">LS3</strain>
    </source>
</reference>
<dbReference type="UniPathway" id="UPA00989"/>
<reference evidence="8" key="2">
    <citation type="submission" date="2014-06" db="EMBL/GenBank/DDBJ databases">
        <title>The complete genome of Blastobotrys (Arxula) adeninivorans LS3 - a yeast of biotechnological interest.</title>
        <authorList>
            <person name="Kunze G."/>
            <person name="Gaillardin C."/>
            <person name="Czernicka M."/>
            <person name="Durrens P."/>
            <person name="Martin T."/>
            <person name="Boer E."/>
            <person name="Gabaldon T."/>
            <person name="Cruz J."/>
            <person name="Talla E."/>
            <person name="Marck C."/>
            <person name="Goffeau A."/>
            <person name="Barbe V."/>
            <person name="Baret P."/>
            <person name="Baronian K."/>
            <person name="Beier S."/>
            <person name="Bleykasten C."/>
            <person name="Bode R."/>
            <person name="Casaregola S."/>
            <person name="Despons L."/>
            <person name="Fairhead C."/>
            <person name="Giersberg M."/>
            <person name="Gierski P."/>
            <person name="Hahnel U."/>
            <person name="Hartmann A."/>
            <person name="Jankowska D."/>
            <person name="Jubin C."/>
            <person name="Jung P."/>
            <person name="Lafontaine I."/>
            <person name="Leh-Louis V."/>
            <person name="Lemaire M."/>
            <person name="Marcet-Houben M."/>
            <person name="Mascher M."/>
            <person name="Morel G."/>
            <person name="Richard G.-F."/>
            <person name="Riechen J."/>
            <person name="Sacerdot C."/>
            <person name="Sarkar A."/>
            <person name="Savel G."/>
            <person name="Schacherer J."/>
            <person name="Sherman D."/>
            <person name="Straub M.-L."/>
            <person name="Stein N."/>
            <person name="Thierry A."/>
            <person name="Trautwein-Schult A."/>
            <person name="Westhof E."/>
            <person name="Worch S."/>
            <person name="Dujon B."/>
            <person name="Souciet J.-L."/>
            <person name="Wincker P."/>
            <person name="Scholz U."/>
            <person name="Neuveglise N."/>
        </authorList>
    </citation>
    <scope>NUCLEOTIDE SEQUENCE</scope>
    <source>
        <strain evidence="8">LS3</strain>
    </source>
</reference>
<keyword evidence="5 6" id="KW-0539">Nucleus</keyword>
<dbReference type="InterPro" id="IPR015943">
    <property type="entry name" value="WD40/YVTN_repeat-like_dom_sf"/>
</dbReference>
<comment type="subcellular location">
    <subcellularLocation>
        <location evidence="1 6">Nucleus</location>
    </subcellularLocation>
</comment>
<evidence type="ECO:0000256" key="4">
    <source>
        <dbReference type="ARBA" id="ARBA00022737"/>
    </source>
</evidence>
<comment type="function">
    <text evidence="6">Required for the formation of N(7)-methylguanine at position 46 (m7G46) in tRNA. In the complex, it is required to stabilize and induce conformational changes of the catalytic subunit.</text>
</comment>
<comment type="pathway">
    <text evidence="6">tRNA modification; N(7)-methylguanine-tRNA biosynthesis.</text>
</comment>
<keyword evidence="4 6" id="KW-0677">Repeat</keyword>
<accession>A0A060THV4</accession>
<feature type="repeat" description="WD" evidence="7">
    <location>
        <begin position="185"/>
        <end position="228"/>
    </location>
</feature>
<dbReference type="PANTHER" id="PTHR16288:SF0">
    <property type="entry name" value="TRNA (GUANINE-N(7)-)-METHYLTRANSFERASE NON-CATALYTIC SUBUNIT WDR4"/>
    <property type="match status" value="1"/>
</dbReference>
<dbReference type="PhylomeDB" id="A0A060THV4"/>
<evidence type="ECO:0000256" key="2">
    <source>
        <dbReference type="ARBA" id="ARBA00022574"/>
    </source>
</evidence>
<dbReference type="EMBL" id="HG937694">
    <property type="protein sequence ID" value="CDP38721.1"/>
    <property type="molecule type" value="Genomic_DNA"/>
</dbReference>
<dbReference type="GO" id="GO:0005634">
    <property type="term" value="C:nucleus"/>
    <property type="evidence" value="ECO:0007669"/>
    <property type="project" value="UniProtKB-SubCell"/>
</dbReference>
<dbReference type="PROSITE" id="PS50294">
    <property type="entry name" value="WD_REPEATS_REGION"/>
    <property type="match status" value="1"/>
</dbReference>
<keyword evidence="3 6" id="KW-0819">tRNA processing</keyword>
<evidence type="ECO:0000256" key="6">
    <source>
        <dbReference type="HAMAP-Rule" id="MF_03056"/>
    </source>
</evidence>
<keyword evidence="2 6" id="KW-0853">WD repeat</keyword>
<evidence type="ECO:0000256" key="7">
    <source>
        <dbReference type="PROSITE-ProRule" id="PRU00221"/>
    </source>
</evidence>
<evidence type="ECO:0000256" key="5">
    <source>
        <dbReference type="ARBA" id="ARBA00023242"/>
    </source>
</evidence>
<gene>
    <name evidence="8" type="ORF">GNLVRS02_ARAD1D40986g</name>
</gene>
<evidence type="ECO:0000256" key="3">
    <source>
        <dbReference type="ARBA" id="ARBA00022694"/>
    </source>
</evidence>
<dbReference type="InterPro" id="IPR036322">
    <property type="entry name" value="WD40_repeat_dom_sf"/>
</dbReference>
<dbReference type="PANTHER" id="PTHR16288">
    <property type="entry name" value="WD40 REPEAT PROTEIN 4"/>
    <property type="match status" value="1"/>
</dbReference>
<name>A0A060THV4_BLAAD</name>
<dbReference type="SUPFAM" id="SSF50978">
    <property type="entry name" value="WD40 repeat-like"/>
    <property type="match status" value="1"/>
</dbReference>
<dbReference type="Gene3D" id="2.130.10.10">
    <property type="entry name" value="YVTN repeat-like/Quinoprotein amine dehydrogenase"/>
    <property type="match status" value="2"/>
</dbReference>